<protein>
    <recommendedName>
        <fullName evidence="3">Multidrug transporter</fullName>
    </recommendedName>
</protein>
<dbReference type="RefSeq" id="WP_192732702.1">
    <property type="nucleotide sequence ID" value="NZ_BAAAVL010000004.1"/>
</dbReference>
<sequence>MILLIVAVVIVIVFFFLFPKPTLVTLAALVVVGGGVATFIYFQQTNRDGSSASIEGTSSGTKGCVDPARPVFVRLFNGSGQQVDVVRFRLIAKRRGFSIEYYSDHLTSYKIIEPGGTYDDCWALNQYRGLQTLPDKLTPQELDWSVEISSVEFASNR</sequence>
<reference evidence="1 2" key="1">
    <citation type="submission" date="2020-10" db="EMBL/GenBank/DDBJ databases">
        <title>Sequencing the genomes of 1000 actinobacteria strains.</title>
        <authorList>
            <person name="Klenk H.-P."/>
        </authorList>
    </citation>
    <scope>NUCLEOTIDE SEQUENCE [LARGE SCALE GENOMIC DNA]</scope>
    <source>
        <strain evidence="1 2">DSM 7307</strain>
    </source>
</reference>
<dbReference type="EMBL" id="JADBEC010000002">
    <property type="protein sequence ID" value="MBE1509215.1"/>
    <property type="molecule type" value="Genomic_DNA"/>
</dbReference>
<comment type="caution">
    <text evidence="1">The sequence shown here is derived from an EMBL/GenBank/DDBJ whole genome shotgun (WGS) entry which is preliminary data.</text>
</comment>
<proteinExistence type="predicted"/>
<keyword evidence="2" id="KW-1185">Reference proteome</keyword>
<gene>
    <name evidence="1" type="ORF">H4W29_006460</name>
</gene>
<organism evidence="1 2">
    <name type="scientific">Rhizobium viscosum</name>
    <name type="common">Arthrobacter viscosus</name>
    <dbReference type="NCBI Taxonomy" id="1673"/>
    <lineage>
        <taxon>Bacteria</taxon>
        <taxon>Pseudomonadati</taxon>
        <taxon>Pseudomonadota</taxon>
        <taxon>Alphaproteobacteria</taxon>
        <taxon>Hyphomicrobiales</taxon>
        <taxon>Rhizobiaceae</taxon>
        <taxon>Rhizobium/Agrobacterium group</taxon>
        <taxon>Rhizobium</taxon>
    </lineage>
</organism>
<name>A0ABR9J1J3_RHIVS</name>
<evidence type="ECO:0008006" key="3">
    <source>
        <dbReference type="Google" id="ProtNLM"/>
    </source>
</evidence>
<dbReference type="Proteomes" id="UP000620262">
    <property type="component" value="Unassembled WGS sequence"/>
</dbReference>
<accession>A0ABR9J1J3</accession>
<evidence type="ECO:0000313" key="2">
    <source>
        <dbReference type="Proteomes" id="UP000620262"/>
    </source>
</evidence>
<evidence type="ECO:0000313" key="1">
    <source>
        <dbReference type="EMBL" id="MBE1509215.1"/>
    </source>
</evidence>